<comment type="caution">
    <text evidence="1">The sequence shown here is derived from an EMBL/GenBank/DDBJ whole genome shotgun (WGS) entry which is preliminary data.</text>
</comment>
<reference evidence="1" key="1">
    <citation type="submission" date="2020-05" db="EMBL/GenBank/DDBJ databases">
        <title>WGS assembly of Panicum virgatum.</title>
        <authorList>
            <person name="Lovell J.T."/>
            <person name="Jenkins J."/>
            <person name="Shu S."/>
            <person name="Juenger T.E."/>
            <person name="Schmutz J."/>
        </authorList>
    </citation>
    <scope>NUCLEOTIDE SEQUENCE</scope>
    <source>
        <strain evidence="1">AP13</strain>
    </source>
</reference>
<accession>A0A8T0QYT0</accession>
<protein>
    <submittedName>
        <fullName evidence="1">Uncharacterized protein</fullName>
    </submittedName>
</protein>
<dbReference type="OrthoDB" id="2017681at2759"/>
<dbReference type="AlphaFoldDB" id="A0A8T0QYT0"/>
<organism evidence="1 2">
    <name type="scientific">Panicum virgatum</name>
    <name type="common">Blackwell switchgrass</name>
    <dbReference type="NCBI Taxonomy" id="38727"/>
    <lineage>
        <taxon>Eukaryota</taxon>
        <taxon>Viridiplantae</taxon>
        <taxon>Streptophyta</taxon>
        <taxon>Embryophyta</taxon>
        <taxon>Tracheophyta</taxon>
        <taxon>Spermatophyta</taxon>
        <taxon>Magnoliopsida</taxon>
        <taxon>Liliopsida</taxon>
        <taxon>Poales</taxon>
        <taxon>Poaceae</taxon>
        <taxon>PACMAD clade</taxon>
        <taxon>Panicoideae</taxon>
        <taxon>Panicodae</taxon>
        <taxon>Paniceae</taxon>
        <taxon>Panicinae</taxon>
        <taxon>Panicum</taxon>
        <taxon>Panicum sect. Hiantes</taxon>
    </lineage>
</organism>
<dbReference type="PANTHER" id="PTHR37381">
    <property type="entry name" value="PENTATRICOPEPTIDE REPEAT (PPR) SUPERFAMILY PROTEIN"/>
    <property type="match status" value="1"/>
</dbReference>
<name>A0A8T0QYT0_PANVG</name>
<proteinExistence type="predicted"/>
<sequence>MALALLLPSPASHRRSLRSVSSPPLARVTTAASFGLAFFSHLSSGCCSLQRTGAAGGDGDGAGETSSEEPVAGWLDTDLLRRVSGAGNADQALDIVAESAGGSGAALEAPECNAIIAAALDRGNVELALSVFEAMRSGFAGVGGWGWARPDIRTYALLVQGLAASLRVSDAIRIIDYVSCAGVSSTEEIPFGIIVRCPTCMVAVAVAQPQDGTQVVSCSKCRYQYELFSGDITSIESEEVSMDISALEKALRFINIRKDGLPAAVHSIVIRAPSGIARTHRFATQNVELPAREGERVTISLAAPSNIYREVGPLKIAARSQGFKPDEPMCLTNHRNGQISKLLRAPSKNEGSFFLSPYLLVGALALLASGDAASVFIDPSLPRLITATAVASAAIGTTLNQVVLPEIQKLPQKAVDIVAVRQQLLSQYDILQSRLKELKQFAQKEVWMLARMCQLDNKILAVGEPSYRARRGRVKRVRESLESTLSARIELMESYAKLCSMIEIEIEMDSDVIAAEAASSAERISEQIQQLMEIDSLEEQWRIQAEANDEAERLLSSDSSETLPAGHM</sequence>
<evidence type="ECO:0000313" key="2">
    <source>
        <dbReference type="Proteomes" id="UP000823388"/>
    </source>
</evidence>
<dbReference type="InterPro" id="IPR011990">
    <property type="entry name" value="TPR-like_helical_dom_sf"/>
</dbReference>
<dbReference type="EMBL" id="CM029048">
    <property type="protein sequence ID" value="KAG2578089.1"/>
    <property type="molecule type" value="Genomic_DNA"/>
</dbReference>
<dbReference type="Proteomes" id="UP000823388">
    <property type="component" value="Chromosome 6N"/>
</dbReference>
<keyword evidence="2" id="KW-1185">Reference proteome</keyword>
<evidence type="ECO:0000313" key="1">
    <source>
        <dbReference type="EMBL" id="KAG2578089.1"/>
    </source>
</evidence>
<dbReference type="PANTHER" id="PTHR37381:SF1">
    <property type="entry name" value="PENTATRICOPEPTIDE REPEAT (PPR) SUPERFAMILY PROTEIN"/>
    <property type="match status" value="1"/>
</dbReference>
<gene>
    <name evidence="1" type="ORF">PVAP13_6NG204300</name>
</gene>
<dbReference type="Gene3D" id="1.25.40.10">
    <property type="entry name" value="Tetratricopeptide repeat domain"/>
    <property type="match status" value="1"/>
</dbReference>